<gene>
    <name evidence="1" type="ORF">DQP58_05905</name>
</gene>
<evidence type="ECO:0000313" key="1">
    <source>
        <dbReference type="EMBL" id="RAU98219.1"/>
    </source>
</evidence>
<accession>A0A329KT07</accession>
<name>A0A329KT07_9MYCO</name>
<reference evidence="1 2" key="1">
    <citation type="submission" date="2018-06" db="EMBL/GenBank/DDBJ databases">
        <title>NTM in soil in Japan.</title>
        <authorList>
            <person name="Ohya K."/>
        </authorList>
    </citation>
    <scope>NUCLEOTIDE SEQUENCE [LARGE SCALE GENOMIC DNA]</scope>
    <source>
        <strain evidence="1 2">GF76</strain>
    </source>
</reference>
<organism evidence="1 2">
    <name type="scientific">Mycobacterium colombiense</name>
    <dbReference type="NCBI Taxonomy" id="339268"/>
    <lineage>
        <taxon>Bacteria</taxon>
        <taxon>Bacillati</taxon>
        <taxon>Actinomycetota</taxon>
        <taxon>Actinomycetes</taxon>
        <taxon>Mycobacteriales</taxon>
        <taxon>Mycobacteriaceae</taxon>
        <taxon>Mycobacterium</taxon>
        <taxon>Mycobacterium avium complex (MAC)</taxon>
    </lineage>
</organism>
<dbReference type="AlphaFoldDB" id="A0A329KT07"/>
<proteinExistence type="predicted"/>
<protein>
    <submittedName>
        <fullName evidence="1">Uncharacterized protein</fullName>
    </submittedName>
</protein>
<dbReference type="EMBL" id="QMEU01000010">
    <property type="protein sequence ID" value="RAU98219.1"/>
    <property type="molecule type" value="Genomic_DNA"/>
</dbReference>
<evidence type="ECO:0000313" key="2">
    <source>
        <dbReference type="Proteomes" id="UP000250347"/>
    </source>
</evidence>
<dbReference type="RefSeq" id="WP_112707553.1">
    <property type="nucleotide sequence ID" value="NZ_QMEU01000010.1"/>
</dbReference>
<comment type="caution">
    <text evidence="1">The sequence shown here is derived from an EMBL/GenBank/DDBJ whole genome shotgun (WGS) entry which is preliminary data.</text>
</comment>
<dbReference type="Proteomes" id="UP000250347">
    <property type="component" value="Unassembled WGS sequence"/>
</dbReference>
<sequence>MTVIAVIFALATATCLGYYAGRRAASTPPSWRKRTSRIALSRQAIGLLAMITVRRIRQRMRAERIVSDIAARYGMRIVAPPHLRRGSLVRLRSW</sequence>